<dbReference type="PANTHER" id="PTHR43167">
    <property type="entry name" value="PUTATIVE (AFU_ORTHOLOGUE AFUA_6G01830)-RELATED"/>
    <property type="match status" value="1"/>
</dbReference>
<accession>A0AAD6X2S3</accession>
<evidence type="ECO:0000256" key="2">
    <source>
        <dbReference type="ARBA" id="ARBA00022679"/>
    </source>
</evidence>
<comment type="similarity">
    <text evidence="4">Belongs to the class I-like SAM-binding methyltransferase superfamily. Cation-dependent O-methyltransferase family.</text>
</comment>
<keyword evidence="3" id="KW-0949">S-adenosyl-L-methionine</keyword>
<dbReference type="SUPFAM" id="SSF53335">
    <property type="entry name" value="S-adenosyl-L-methionine-dependent methyltransferases"/>
    <property type="match status" value="1"/>
</dbReference>
<dbReference type="InterPro" id="IPR002935">
    <property type="entry name" value="SAM_O-MeTrfase"/>
</dbReference>
<evidence type="ECO:0000256" key="4">
    <source>
        <dbReference type="ARBA" id="ARBA00023453"/>
    </source>
</evidence>
<comment type="caution">
    <text evidence="5">The sequence shown here is derived from an EMBL/GenBank/DDBJ whole genome shotgun (WGS) entry which is preliminary data.</text>
</comment>
<gene>
    <name evidence="5" type="ORF">C8F04DRAFT_1101243</name>
</gene>
<sequence length="237" mass="25600">MASPIDAPPHIHALLSRLHQQSLDQEAALKAPSAAARFVSSDLTDLTPTAAEVPFDDLMRDKFIALDVAKCVFTYNLLRATGATTVVEAGTSFGVSTIYLALAVARNAAAMGKEGRVIGTEKEEGKAAEARRYWRECGSEVEGVVDLRVGDLLETLREGVTEVDCLLLDIWTPLALPTLKLVQPKMRRGAVVLADNTLTAAEGYKELLEYLLAPNSGFTNLTLPYDGGFEMSVYSPQ</sequence>
<evidence type="ECO:0000256" key="1">
    <source>
        <dbReference type="ARBA" id="ARBA00022603"/>
    </source>
</evidence>
<protein>
    <submittedName>
        <fullName evidence="5">S-adenosyl-L-methionine-dependent methyltransferase</fullName>
    </submittedName>
</protein>
<dbReference type="Gene3D" id="3.40.50.150">
    <property type="entry name" value="Vaccinia Virus protein VP39"/>
    <property type="match status" value="1"/>
</dbReference>
<keyword evidence="1 5" id="KW-0489">Methyltransferase</keyword>
<dbReference type="EMBL" id="JARJCM010000056">
    <property type="protein sequence ID" value="KAJ7034522.1"/>
    <property type="molecule type" value="Genomic_DNA"/>
</dbReference>
<dbReference type="AlphaFoldDB" id="A0AAD6X2S3"/>
<evidence type="ECO:0000256" key="3">
    <source>
        <dbReference type="ARBA" id="ARBA00022691"/>
    </source>
</evidence>
<name>A0AAD6X2S3_9AGAR</name>
<proteinExistence type="inferred from homology"/>
<keyword evidence="6" id="KW-1185">Reference proteome</keyword>
<evidence type="ECO:0000313" key="6">
    <source>
        <dbReference type="Proteomes" id="UP001218188"/>
    </source>
</evidence>
<evidence type="ECO:0000313" key="5">
    <source>
        <dbReference type="EMBL" id="KAJ7034522.1"/>
    </source>
</evidence>
<organism evidence="5 6">
    <name type="scientific">Mycena alexandri</name>
    <dbReference type="NCBI Taxonomy" id="1745969"/>
    <lineage>
        <taxon>Eukaryota</taxon>
        <taxon>Fungi</taxon>
        <taxon>Dikarya</taxon>
        <taxon>Basidiomycota</taxon>
        <taxon>Agaricomycotina</taxon>
        <taxon>Agaricomycetes</taxon>
        <taxon>Agaricomycetidae</taxon>
        <taxon>Agaricales</taxon>
        <taxon>Marasmiineae</taxon>
        <taxon>Mycenaceae</taxon>
        <taxon>Mycena</taxon>
    </lineage>
</organism>
<keyword evidence="2" id="KW-0808">Transferase</keyword>
<dbReference type="PANTHER" id="PTHR43167:SF1">
    <property type="entry name" value="PUTATIVE (AFU_ORTHOLOGUE AFUA_6G01830)-RELATED"/>
    <property type="match status" value="1"/>
</dbReference>
<dbReference type="GO" id="GO:0008171">
    <property type="term" value="F:O-methyltransferase activity"/>
    <property type="evidence" value="ECO:0007669"/>
    <property type="project" value="InterPro"/>
</dbReference>
<dbReference type="Pfam" id="PF13578">
    <property type="entry name" value="Methyltransf_24"/>
    <property type="match status" value="1"/>
</dbReference>
<reference evidence="5" key="1">
    <citation type="submission" date="2023-03" db="EMBL/GenBank/DDBJ databases">
        <title>Massive genome expansion in bonnet fungi (Mycena s.s.) driven by repeated elements and novel gene families across ecological guilds.</title>
        <authorList>
            <consortium name="Lawrence Berkeley National Laboratory"/>
            <person name="Harder C.B."/>
            <person name="Miyauchi S."/>
            <person name="Viragh M."/>
            <person name="Kuo A."/>
            <person name="Thoen E."/>
            <person name="Andreopoulos B."/>
            <person name="Lu D."/>
            <person name="Skrede I."/>
            <person name="Drula E."/>
            <person name="Henrissat B."/>
            <person name="Morin E."/>
            <person name="Kohler A."/>
            <person name="Barry K."/>
            <person name="LaButti K."/>
            <person name="Morin E."/>
            <person name="Salamov A."/>
            <person name="Lipzen A."/>
            <person name="Mereny Z."/>
            <person name="Hegedus B."/>
            <person name="Baldrian P."/>
            <person name="Stursova M."/>
            <person name="Weitz H."/>
            <person name="Taylor A."/>
            <person name="Grigoriev I.V."/>
            <person name="Nagy L.G."/>
            <person name="Martin F."/>
            <person name="Kauserud H."/>
        </authorList>
    </citation>
    <scope>NUCLEOTIDE SEQUENCE</scope>
    <source>
        <strain evidence="5">CBHHK200</strain>
    </source>
</reference>
<dbReference type="PROSITE" id="PS51682">
    <property type="entry name" value="SAM_OMT_I"/>
    <property type="match status" value="1"/>
</dbReference>
<dbReference type="Proteomes" id="UP001218188">
    <property type="component" value="Unassembled WGS sequence"/>
</dbReference>
<dbReference type="GO" id="GO:0032259">
    <property type="term" value="P:methylation"/>
    <property type="evidence" value="ECO:0007669"/>
    <property type="project" value="UniProtKB-KW"/>
</dbReference>
<dbReference type="InterPro" id="IPR029063">
    <property type="entry name" value="SAM-dependent_MTases_sf"/>
</dbReference>